<accession>A0ACC3AD31</accession>
<gene>
    <name evidence="1" type="ORF">H2198_002861</name>
</gene>
<organism evidence="1 2">
    <name type="scientific">Neophaeococcomyces mojaviensis</name>
    <dbReference type="NCBI Taxonomy" id="3383035"/>
    <lineage>
        <taxon>Eukaryota</taxon>
        <taxon>Fungi</taxon>
        <taxon>Dikarya</taxon>
        <taxon>Ascomycota</taxon>
        <taxon>Pezizomycotina</taxon>
        <taxon>Eurotiomycetes</taxon>
        <taxon>Chaetothyriomycetidae</taxon>
        <taxon>Chaetothyriales</taxon>
        <taxon>Chaetothyriales incertae sedis</taxon>
        <taxon>Neophaeococcomyces</taxon>
    </lineage>
</organism>
<dbReference type="EMBL" id="JAPDRQ010000035">
    <property type="protein sequence ID" value="KAJ9659971.1"/>
    <property type="molecule type" value="Genomic_DNA"/>
</dbReference>
<evidence type="ECO:0000313" key="2">
    <source>
        <dbReference type="Proteomes" id="UP001172386"/>
    </source>
</evidence>
<comment type="caution">
    <text evidence="1">The sequence shown here is derived from an EMBL/GenBank/DDBJ whole genome shotgun (WGS) entry which is preliminary data.</text>
</comment>
<name>A0ACC3AD31_9EURO</name>
<keyword evidence="2" id="KW-1185">Reference proteome</keyword>
<proteinExistence type="predicted"/>
<protein>
    <submittedName>
        <fullName evidence="1">Uncharacterized protein</fullName>
    </submittedName>
</protein>
<dbReference type="Proteomes" id="UP001172386">
    <property type="component" value="Unassembled WGS sequence"/>
</dbReference>
<reference evidence="1" key="1">
    <citation type="submission" date="2022-10" db="EMBL/GenBank/DDBJ databases">
        <title>Culturing micro-colonial fungi from biological soil crusts in the Mojave desert and describing Neophaeococcomyces mojavensis, and introducing the new genera and species Taxawa tesnikishii.</title>
        <authorList>
            <person name="Kurbessoian T."/>
            <person name="Stajich J.E."/>
        </authorList>
    </citation>
    <scope>NUCLEOTIDE SEQUENCE</scope>
    <source>
        <strain evidence="1">JES_112</strain>
    </source>
</reference>
<evidence type="ECO:0000313" key="1">
    <source>
        <dbReference type="EMBL" id="KAJ9659971.1"/>
    </source>
</evidence>
<sequence length="483" mass="56491">MDYRQRAESALNKVTILNDNGFTFVNYGNDGNFTYRQEARVHNAHRRARDTLKPSRASERQVKESRDNPAAARRHPKPSSNSTSFLLPKTDLVVTRMTQTNIVASPTRPLEPPLVFEGLSLHHSLNMRKQILEHQWRSVFQYHFYLPQVDNVFGLQSPQSAFLAAADTDMHTYRNLVIQPVVSSAVKTGQQSSEAVFRNQALILQDFRQLAEMYTNSESRLTREQFQRFFATTFAFHAHDFHKATAYDAIMYANSILVTVPRNQGLRQLPTVEWIRTLMPLPRSSFHQSCGYRAQMLRKIKMILDFLEKTREQTYHHCRDSLRHHFDHETALYHIIRTSIPDVSGAEPYHGFHSVCLHRILFLLHAYLNHDQRTSDQNPNHFLSRLESIASFCVVKEFPHNITLFLWYLLVILDEQEQGWDQHEPFFSWAIREIISSHNLSFIPVLRALLLRRVGWEDLPIDADADFDELRNRMQLFYQLDSE</sequence>